<keyword evidence="13" id="KW-0479">Metal-binding</keyword>
<dbReference type="GO" id="GO:0047443">
    <property type="term" value="F:4-hydroxy-4-methyl-2-oxoglutarate aldolase activity"/>
    <property type="evidence" value="ECO:0007669"/>
    <property type="project" value="UniProtKB-EC"/>
</dbReference>
<dbReference type="InterPro" id="IPR005493">
    <property type="entry name" value="RraA/RraA-like"/>
</dbReference>
<dbReference type="Proteomes" id="UP000473574">
    <property type="component" value="Unassembled WGS sequence"/>
</dbReference>
<dbReference type="RefSeq" id="WP_163663295.1">
    <property type="nucleotide sequence ID" value="NZ_QZCE01000002.1"/>
</dbReference>
<dbReference type="CDD" id="cd16841">
    <property type="entry name" value="RraA_family"/>
    <property type="match status" value="1"/>
</dbReference>
<dbReference type="Pfam" id="PF03737">
    <property type="entry name" value="RraA-like"/>
    <property type="match status" value="1"/>
</dbReference>
<reference evidence="14 15" key="1">
    <citation type="journal article" date="2020" name="Microb. Ecol.">
        <title>Ecogenomics of the Marine Benthic Filamentous Cyanobacterium Adonisia.</title>
        <authorList>
            <person name="Walter J.M."/>
            <person name="Coutinho F.H."/>
            <person name="Leomil L."/>
            <person name="Hargreaves P.I."/>
            <person name="Campeao M.E."/>
            <person name="Vieira V.V."/>
            <person name="Silva B.S."/>
            <person name="Fistarol G.O."/>
            <person name="Salomon P.S."/>
            <person name="Sawabe T."/>
            <person name="Mino S."/>
            <person name="Hosokawa M."/>
            <person name="Miyashita H."/>
            <person name="Maruyama F."/>
            <person name="van Verk M.C."/>
            <person name="Dutilh B.E."/>
            <person name="Thompson C.C."/>
            <person name="Thompson F.L."/>
        </authorList>
    </citation>
    <scope>NUCLEOTIDE SEQUENCE [LARGE SCALE GENOMIC DNA]</scope>
    <source>
        <strain evidence="14 15">CCMR0082</strain>
    </source>
</reference>
<evidence type="ECO:0000256" key="12">
    <source>
        <dbReference type="ARBA" id="ARBA00047973"/>
    </source>
</evidence>
<feature type="binding site" evidence="13">
    <location>
        <position position="108"/>
    </location>
    <ligand>
        <name>substrate</name>
    </ligand>
</feature>
<comment type="function">
    <text evidence="8">Catalyzes the aldol cleavage of 4-hydroxy-4-methyl-2-oxoglutarate (HMG) into 2 molecules of pyruvate. Also contains a secondary oxaloacetate (OAA) decarboxylase activity due to the common pyruvate enolate transition state formed following C-C bond cleavage in the retro-aldol and decarboxylation reactions.</text>
</comment>
<comment type="cofactor">
    <cofactor evidence="13">
        <name>Mg(2+)</name>
        <dbReference type="ChEBI" id="CHEBI:18420"/>
    </cofactor>
</comment>
<dbReference type="GO" id="GO:0046872">
    <property type="term" value="F:metal ion binding"/>
    <property type="evidence" value="ECO:0007669"/>
    <property type="project" value="UniProtKB-KW"/>
</dbReference>
<feature type="binding site" evidence="13">
    <location>
        <begin position="86"/>
        <end position="89"/>
    </location>
    <ligand>
        <name>substrate</name>
    </ligand>
</feature>
<comment type="similarity">
    <text evidence="3">Belongs to the class II aldolase/RraA-like family.</text>
</comment>
<evidence type="ECO:0000256" key="6">
    <source>
        <dbReference type="ARBA" id="ARBA00012947"/>
    </source>
</evidence>
<feature type="binding site" evidence="13">
    <location>
        <position position="109"/>
    </location>
    <ligand>
        <name>Mg(2+)</name>
        <dbReference type="ChEBI" id="CHEBI:18420"/>
    </ligand>
</feature>
<dbReference type="PANTHER" id="PTHR33254:SF4">
    <property type="entry name" value="4-HYDROXY-4-METHYL-2-OXOGLUTARATE ALDOLASE 3-RELATED"/>
    <property type="match status" value="1"/>
</dbReference>
<evidence type="ECO:0000256" key="11">
    <source>
        <dbReference type="ARBA" id="ARBA00032305"/>
    </source>
</evidence>
<gene>
    <name evidence="14" type="ORF">D0962_12670</name>
</gene>
<evidence type="ECO:0000256" key="2">
    <source>
        <dbReference type="ARBA" id="ARBA00001968"/>
    </source>
</evidence>
<dbReference type="EMBL" id="QZCE01000002">
    <property type="protein sequence ID" value="NEZ63625.1"/>
    <property type="molecule type" value="Genomic_DNA"/>
</dbReference>
<evidence type="ECO:0000256" key="8">
    <source>
        <dbReference type="ARBA" id="ARBA00025046"/>
    </source>
</evidence>
<organism evidence="14 15">
    <name type="scientific">Adonisia turfae CCMR0082</name>
    <dbReference type="NCBI Taxonomy" id="2304604"/>
    <lineage>
        <taxon>Bacteria</taxon>
        <taxon>Bacillati</taxon>
        <taxon>Cyanobacteriota</taxon>
        <taxon>Adonisia</taxon>
        <taxon>Adonisia turfae</taxon>
    </lineage>
</organism>
<comment type="caution">
    <text evidence="14">The sequence shown here is derived from an EMBL/GenBank/DDBJ whole genome shotgun (WGS) entry which is preliminary data.</text>
</comment>
<dbReference type="GO" id="GO:0008948">
    <property type="term" value="F:oxaloacetate decarboxylase activity"/>
    <property type="evidence" value="ECO:0007669"/>
    <property type="project" value="UniProtKB-EC"/>
</dbReference>
<dbReference type="AlphaFoldDB" id="A0A6M0S5F1"/>
<accession>A0A6M0S5F1</accession>
<evidence type="ECO:0000256" key="10">
    <source>
        <dbReference type="ARBA" id="ARBA00030169"/>
    </source>
</evidence>
<evidence type="ECO:0000313" key="15">
    <source>
        <dbReference type="Proteomes" id="UP000473574"/>
    </source>
</evidence>
<evidence type="ECO:0000256" key="5">
    <source>
        <dbReference type="ARBA" id="ARBA00012213"/>
    </source>
</evidence>
<dbReference type="EC" id="4.1.3.17" evidence="5"/>
<evidence type="ECO:0000256" key="13">
    <source>
        <dbReference type="PIRSR" id="PIRSR605493-1"/>
    </source>
</evidence>
<name>A0A6M0S5F1_9CYAN</name>
<dbReference type="InterPro" id="IPR036704">
    <property type="entry name" value="RraA/RraA-like_sf"/>
</dbReference>
<evidence type="ECO:0000256" key="9">
    <source>
        <dbReference type="ARBA" id="ARBA00029596"/>
    </source>
</evidence>
<sequence>MTDFPTIFQNQYSCALLADAAFRGGISLDAAPSGLTPIDRAMKLAGPMVTIQANNDLVTILTGIHQASTGDVIVITNHSNDVALIGDLIATEASRKGIAGIIVDGLVRDTTELIEIGVPIFCRGVYPMGPLKLPQNLKGIGDIGLELTFGDTTVKSGDWAFGDADGVIFIGSLDLPELLKWAEQSYQREESLAAQIRSGISLGELLDLDTFMEERAANPQADFNQHIAKLGQAI</sequence>
<evidence type="ECO:0000256" key="7">
    <source>
        <dbReference type="ARBA" id="ARBA00016549"/>
    </source>
</evidence>
<protein>
    <recommendedName>
        <fullName evidence="7">Putative 4-hydroxy-4-methyl-2-oxoglutarate aldolase</fullName>
        <ecNumber evidence="6">4.1.1.112</ecNumber>
        <ecNumber evidence="5">4.1.3.17</ecNumber>
    </recommendedName>
    <alternativeName>
        <fullName evidence="11">Oxaloacetate decarboxylase</fullName>
    </alternativeName>
    <alternativeName>
        <fullName evidence="9">Regulator of ribonuclease activity homolog</fullName>
    </alternativeName>
    <alternativeName>
        <fullName evidence="10">RraA-like protein</fullName>
    </alternativeName>
</protein>
<comment type="subunit">
    <text evidence="4">Homotrimer.</text>
</comment>
<comment type="catalytic activity">
    <reaction evidence="1">
        <text>4-hydroxy-4-methyl-2-oxoglutarate = 2 pyruvate</text>
        <dbReference type="Rhea" id="RHEA:22748"/>
        <dbReference type="ChEBI" id="CHEBI:15361"/>
        <dbReference type="ChEBI" id="CHEBI:58276"/>
        <dbReference type="EC" id="4.1.3.17"/>
    </reaction>
</comment>
<proteinExistence type="inferred from homology"/>
<comment type="catalytic activity">
    <reaction evidence="12">
        <text>oxaloacetate + H(+) = pyruvate + CO2</text>
        <dbReference type="Rhea" id="RHEA:15641"/>
        <dbReference type="ChEBI" id="CHEBI:15361"/>
        <dbReference type="ChEBI" id="CHEBI:15378"/>
        <dbReference type="ChEBI" id="CHEBI:16452"/>
        <dbReference type="ChEBI" id="CHEBI:16526"/>
        <dbReference type="EC" id="4.1.1.112"/>
    </reaction>
</comment>
<dbReference type="SUPFAM" id="SSF89562">
    <property type="entry name" value="RraA-like"/>
    <property type="match status" value="1"/>
</dbReference>
<comment type="cofactor">
    <cofactor evidence="2">
        <name>a divalent metal cation</name>
        <dbReference type="ChEBI" id="CHEBI:60240"/>
    </cofactor>
</comment>
<evidence type="ECO:0000256" key="4">
    <source>
        <dbReference type="ARBA" id="ARBA00011233"/>
    </source>
</evidence>
<evidence type="ECO:0000256" key="1">
    <source>
        <dbReference type="ARBA" id="ARBA00001342"/>
    </source>
</evidence>
<evidence type="ECO:0000256" key="3">
    <source>
        <dbReference type="ARBA" id="ARBA00008621"/>
    </source>
</evidence>
<evidence type="ECO:0000313" key="14">
    <source>
        <dbReference type="EMBL" id="NEZ63625.1"/>
    </source>
</evidence>
<dbReference type="PANTHER" id="PTHR33254">
    <property type="entry name" value="4-HYDROXY-4-METHYL-2-OXOGLUTARATE ALDOLASE 3-RELATED"/>
    <property type="match status" value="1"/>
</dbReference>
<keyword evidence="13" id="KW-0460">Magnesium</keyword>
<dbReference type="EC" id="4.1.1.112" evidence="6"/>
<dbReference type="Gene3D" id="3.50.30.40">
    <property type="entry name" value="Ribonuclease E inhibitor RraA/RraA-like"/>
    <property type="match status" value="1"/>
</dbReference>